<feature type="region of interest" description="Disordered" evidence="1">
    <location>
        <begin position="27"/>
        <end position="51"/>
    </location>
</feature>
<feature type="non-terminal residue" evidence="2">
    <location>
        <position position="1"/>
    </location>
</feature>
<evidence type="ECO:0000313" key="2">
    <source>
        <dbReference type="EMBL" id="KKN08235.1"/>
    </source>
</evidence>
<organism evidence="2">
    <name type="scientific">marine sediment metagenome</name>
    <dbReference type="NCBI Taxonomy" id="412755"/>
    <lineage>
        <taxon>unclassified sequences</taxon>
        <taxon>metagenomes</taxon>
        <taxon>ecological metagenomes</taxon>
    </lineage>
</organism>
<comment type="caution">
    <text evidence="2">The sequence shown here is derived from an EMBL/GenBank/DDBJ whole genome shotgun (WGS) entry which is preliminary data.</text>
</comment>
<proteinExistence type="predicted"/>
<gene>
    <name evidence="2" type="ORF">LCGC14_1058590</name>
</gene>
<sequence>GKRGGADFIACLNHLIDVGAQFKGGSPLAKAQEKTRKRVSNDRRKKVKRSA</sequence>
<name>A0A0F9MLW2_9ZZZZ</name>
<accession>A0A0F9MLW2</accession>
<protein>
    <submittedName>
        <fullName evidence="2">Uncharacterized protein</fullName>
    </submittedName>
</protein>
<dbReference type="EMBL" id="LAZR01004478">
    <property type="protein sequence ID" value="KKN08235.1"/>
    <property type="molecule type" value="Genomic_DNA"/>
</dbReference>
<reference evidence="2" key="1">
    <citation type="journal article" date="2015" name="Nature">
        <title>Complex archaea that bridge the gap between prokaryotes and eukaryotes.</title>
        <authorList>
            <person name="Spang A."/>
            <person name="Saw J.H."/>
            <person name="Jorgensen S.L."/>
            <person name="Zaremba-Niedzwiedzka K."/>
            <person name="Martijn J."/>
            <person name="Lind A.E."/>
            <person name="van Eijk R."/>
            <person name="Schleper C."/>
            <person name="Guy L."/>
            <person name="Ettema T.J."/>
        </authorList>
    </citation>
    <scope>NUCLEOTIDE SEQUENCE</scope>
</reference>
<dbReference type="AlphaFoldDB" id="A0A0F9MLW2"/>
<evidence type="ECO:0000256" key="1">
    <source>
        <dbReference type="SAM" id="MobiDB-lite"/>
    </source>
</evidence>
<feature type="compositionally biased region" description="Basic and acidic residues" evidence="1">
    <location>
        <begin position="31"/>
        <end position="42"/>
    </location>
</feature>